<name>A0AB73BYP2_9FUSO</name>
<reference evidence="1 2" key="1">
    <citation type="submission" date="2014-01" db="EMBL/GenBank/DDBJ databases">
        <title>Comparative genomics of Fusobacterium necrophorum wild isolates.</title>
        <authorList>
            <person name="Kittichotirat W."/>
            <person name="Bumgarner R.E."/>
            <person name="Lawrence P."/>
        </authorList>
    </citation>
    <scope>NUCLEOTIDE SEQUENCE [LARGE SCALE GENOMIC DNA]</scope>
    <source>
        <strain evidence="1 2">BL</strain>
    </source>
</reference>
<evidence type="ECO:0000313" key="1">
    <source>
        <dbReference type="EMBL" id="KDE65187.1"/>
    </source>
</evidence>
<evidence type="ECO:0000313" key="2">
    <source>
        <dbReference type="Proteomes" id="UP000027473"/>
    </source>
</evidence>
<evidence type="ECO:0008006" key="3">
    <source>
        <dbReference type="Google" id="ProtNLM"/>
    </source>
</evidence>
<sequence length="163" mass="19446">DLWKPNKLKEQINFMKEHNCALSFSQYEEIDSEGNKLNILIKTPKYKISYHDYLVTTPIGCLTAMYDTEKLGKIYLPLLRNREDTALWLKILKKGIYAYPIQKNLAYYRIHSNSITSNKLKLFKYQWDLYFNIEKLGYIKSIFYIFSITIVKILKLKEKRIDA</sequence>
<feature type="non-terminal residue" evidence="1">
    <location>
        <position position="1"/>
    </location>
</feature>
<dbReference type="SUPFAM" id="SSF53448">
    <property type="entry name" value="Nucleotide-diphospho-sugar transferases"/>
    <property type="match status" value="1"/>
</dbReference>
<dbReference type="InterPro" id="IPR029044">
    <property type="entry name" value="Nucleotide-diphossugar_trans"/>
</dbReference>
<organism evidence="1 2">
    <name type="scientific">Fusobacterium necrophorum BL</name>
    <dbReference type="NCBI Taxonomy" id="1441732"/>
    <lineage>
        <taxon>Bacteria</taxon>
        <taxon>Fusobacteriati</taxon>
        <taxon>Fusobacteriota</taxon>
        <taxon>Fusobacteriia</taxon>
        <taxon>Fusobacteriales</taxon>
        <taxon>Fusobacteriaceae</taxon>
        <taxon>Fusobacterium</taxon>
    </lineage>
</organism>
<dbReference type="Proteomes" id="UP000027473">
    <property type="component" value="Unassembled WGS sequence"/>
</dbReference>
<accession>A0AB73BYP2</accession>
<proteinExistence type="predicted"/>
<dbReference type="Gene3D" id="3.90.550.10">
    <property type="entry name" value="Spore Coat Polysaccharide Biosynthesis Protein SpsA, Chain A"/>
    <property type="match status" value="1"/>
</dbReference>
<gene>
    <name evidence="1" type="ORF">FUSO3_01420</name>
</gene>
<dbReference type="EMBL" id="JAAC01000012">
    <property type="protein sequence ID" value="KDE65187.1"/>
    <property type="molecule type" value="Genomic_DNA"/>
</dbReference>
<dbReference type="AlphaFoldDB" id="A0AB73BYP2"/>
<protein>
    <recommendedName>
        <fullName evidence="3">Glycosyltransferase family 2 protein</fullName>
    </recommendedName>
</protein>
<comment type="caution">
    <text evidence="1">The sequence shown here is derived from an EMBL/GenBank/DDBJ whole genome shotgun (WGS) entry which is preliminary data.</text>
</comment>